<comment type="caution">
    <text evidence="1">The sequence shown here is derived from an EMBL/GenBank/DDBJ whole genome shotgun (WGS) entry which is preliminary data.</text>
</comment>
<feature type="non-terminal residue" evidence="1">
    <location>
        <position position="228"/>
    </location>
</feature>
<dbReference type="EMBL" id="CAUEEQ010028904">
    <property type="protein sequence ID" value="CAJ0948748.1"/>
    <property type="molecule type" value="Genomic_DNA"/>
</dbReference>
<organism evidence="1 2">
    <name type="scientific">Ranitomeya imitator</name>
    <name type="common">mimic poison frog</name>
    <dbReference type="NCBI Taxonomy" id="111125"/>
    <lineage>
        <taxon>Eukaryota</taxon>
        <taxon>Metazoa</taxon>
        <taxon>Chordata</taxon>
        <taxon>Craniata</taxon>
        <taxon>Vertebrata</taxon>
        <taxon>Euteleostomi</taxon>
        <taxon>Amphibia</taxon>
        <taxon>Batrachia</taxon>
        <taxon>Anura</taxon>
        <taxon>Neobatrachia</taxon>
        <taxon>Hyloidea</taxon>
        <taxon>Dendrobatidae</taxon>
        <taxon>Dendrobatinae</taxon>
        <taxon>Ranitomeya</taxon>
    </lineage>
</organism>
<protein>
    <recommendedName>
        <fullName evidence="3">Reverse transcriptase domain-containing protein</fullName>
    </recommendedName>
</protein>
<feature type="non-terminal residue" evidence="1">
    <location>
        <position position="1"/>
    </location>
</feature>
<accession>A0ABN9LRG6</accession>
<reference evidence="1" key="1">
    <citation type="submission" date="2023-07" db="EMBL/GenBank/DDBJ databases">
        <authorList>
            <person name="Stuckert A."/>
        </authorList>
    </citation>
    <scope>NUCLEOTIDE SEQUENCE</scope>
</reference>
<sequence>LLLTRNLHNTKYTRCYRILQAGCPIVSSTDSILSLLAITLEKILTPLTKLSKFIKTLGPLPSSAILTTWDMSSLYAAITHVKGMRTTDYRLLAEAGTEPKIRQFCSDLLGLVLKENYFMLQDTFYIQRQGIAMGSNVAPSFAVAYMVAFKEDHVFNHPSFQQHSIIWWRFIDDIFCIWSGPVGTLLLFDIHINNVWPELKFTLQYSTEISFLDTMIHKSTEGELSIDL</sequence>
<dbReference type="Proteomes" id="UP001176940">
    <property type="component" value="Unassembled WGS sequence"/>
</dbReference>
<dbReference type="PANTHER" id="PTHR21301:SF12">
    <property type="match status" value="1"/>
</dbReference>
<proteinExistence type="predicted"/>
<evidence type="ECO:0008006" key="3">
    <source>
        <dbReference type="Google" id="ProtNLM"/>
    </source>
</evidence>
<keyword evidence="2" id="KW-1185">Reference proteome</keyword>
<dbReference type="PANTHER" id="PTHR21301">
    <property type="entry name" value="REVERSE TRANSCRIPTASE"/>
    <property type="match status" value="1"/>
</dbReference>
<name>A0ABN9LRG6_9NEOB</name>
<evidence type="ECO:0000313" key="2">
    <source>
        <dbReference type="Proteomes" id="UP001176940"/>
    </source>
</evidence>
<gene>
    <name evidence="1" type="ORF">RIMI_LOCUS12270879</name>
</gene>
<evidence type="ECO:0000313" key="1">
    <source>
        <dbReference type="EMBL" id="CAJ0948748.1"/>
    </source>
</evidence>